<dbReference type="Pfam" id="PF00571">
    <property type="entry name" value="CBS"/>
    <property type="match status" value="2"/>
</dbReference>
<dbReference type="CDD" id="cd04586">
    <property type="entry name" value="CBS_pair_BON_assoc"/>
    <property type="match status" value="1"/>
</dbReference>
<reference evidence="4 5" key="1">
    <citation type="submission" date="2014-02" db="EMBL/GenBank/DDBJ databases">
        <title>Whole genome sequence of Sphingobium chlorophenolicum NBRC 16172.</title>
        <authorList>
            <person name="Gan H.M."/>
            <person name="Gan H.Y."/>
            <person name="Chew T.H."/>
            <person name="Savka M.A."/>
        </authorList>
    </citation>
    <scope>NUCLEOTIDE SEQUENCE [LARGE SCALE GENOMIC DNA]</scope>
    <source>
        <strain evidence="4 5">NBRC 16172</strain>
    </source>
</reference>
<dbReference type="InterPro" id="IPR046342">
    <property type="entry name" value="CBS_dom_sf"/>
</dbReference>
<dbReference type="Gene3D" id="3.10.580.10">
    <property type="entry name" value="CBS-domain"/>
    <property type="match status" value="1"/>
</dbReference>
<dbReference type="PANTHER" id="PTHR43080">
    <property type="entry name" value="CBS DOMAIN-CONTAINING PROTEIN CBSX3, MITOCHONDRIAL"/>
    <property type="match status" value="1"/>
</dbReference>
<dbReference type="SMART" id="SM00116">
    <property type="entry name" value="CBS"/>
    <property type="match status" value="2"/>
</dbReference>
<evidence type="ECO:0000256" key="1">
    <source>
        <dbReference type="ARBA" id="ARBA00023122"/>
    </source>
</evidence>
<dbReference type="Proteomes" id="UP000028411">
    <property type="component" value="Unassembled WGS sequence"/>
</dbReference>
<feature type="domain" description="CBS" evidence="3">
    <location>
        <begin position="87"/>
        <end position="139"/>
    </location>
</feature>
<dbReference type="SUPFAM" id="SSF54631">
    <property type="entry name" value="CBS-domain pair"/>
    <property type="match status" value="1"/>
</dbReference>
<protein>
    <recommendedName>
        <fullName evidence="3">CBS domain-containing protein</fullName>
    </recommendedName>
</protein>
<sequence>MKASDIMTLGAATTTPDSSLASAIRCMGDHRISALPVVDGDGKLRGIVTQGDFFRRDGQGFRLEELARSGVGSATRELEGRRVAEIMTSALISVEGDAPIEEAIGLMERHGMKRLPVMAHGRLVGLISRADILRALLGE</sequence>
<proteinExistence type="predicted"/>
<accession>A0A081RCH2</accession>
<keyword evidence="1 2" id="KW-0129">CBS domain</keyword>
<dbReference type="RefSeq" id="WP_037453007.1">
    <property type="nucleotide sequence ID" value="NZ_JFHR01000032.1"/>
</dbReference>
<dbReference type="InterPro" id="IPR051257">
    <property type="entry name" value="Diverse_CBS-Domain"/>
</dbReference>
<evidence type="ECO:0000256" key="2">
    <source>
        <dbReference type="PROSITE-ProRule" id="PRU00703"/>
    </source>
</evidence>
<dbReference type="PANTHER" id="PTHR43080:SF26">
    <property type="entry name" value="REGULATORY PROTEIN"/>
    <property type="match status" value="1"/>
</dbReference>
<evidence type="ECO:0000259" key="3">
    <source>
        <dbReference type="PROSITE" id="PS51371"/>
    </source>
</evidence>
<dbReference type="OrthoDB" id="9783590at2"/>
<dbReference type="eggNOG" id="COG0517">
    <property type="taxonomic scope" value="Bacteria"/>
</dbReference>
<name>A0A081RCH2_SPHCR</name>
<dbReference type="AlphaFoldDB" id="A0A081RCH2"/>
<feature type="domain" description="CBS" evidence="3">
    <location>
        <begin position="7"/>
        <end position="65"/>
    </location>
</feature>
<dbReference type="InterPro" id="IPR000644">
    <property type="entry name" value="CBS_dom"/>
</dbReference>
<evidence type="ECO:0000313" key="5">
    <source>
        <dbReference type="Proteomes" id="UP000028411"/>
    </source>
</evidence>
<comment type="caution">
    <text evidence="4">The sequence shown here is derived from an EMBL/GenBank/DDBJ whole genome shotgun (WGS) entry which is preliminary data.</text>
</comment>
<organism evidence="4 5">
    <name type="scientific">Sphingobium chlorophenolicum</name>
    <dbReference type="NCBI Taxonomy" id="46429"/>
    <lineage>
        <taxon>Bacteria</taxon>
        <taxon>Pseudomonadati</taxon>
        <taxon>Pseudomonadota</taxon>
        <taxon>Alphaproteobacteria</taxon>
        <taxon>Sphingomonadales</taxon>
        <taxon>Sphingomonadaceae</taxon>
        <taxon>Sphingobium</taxon>
    </lineage>
</organism>
<dbReference type="PROSITE" id="PS51371">
    <property type="entry name" value="CBS"/>
    <property type="match status" value="2"/>
</dbReference>
<evidence type="ECO:0000313" key="4">
    <source>
        <dbReference type="EMBL" id="KEQ52895.1"/>
    </source>
</evidence>
<dbReference type="EMBL" id="JFHR01000032">
    <property type="protein sequence ID" value="KEQ52895.1"/>
    <property type="molecule type" value="Genomic_DNA"/>
</dbReference>
<dbReference type="PATRIC" id="fig|46429.4.peg.2778"/>
<gene>
    <name evidence="4" type="ORF">BV95_02806</name>
</gene>